<dbReference type="Pfam" id="PF12833">
    <property type="entry name" value="HTH_18"/>
    <property type="match status" value="1"/>
</dbReference>
<name>A0ABU7UQ14_9CLOT</name>
<dbReference type="PANTHER" id="PTHR43280">
    <property type="entry name" value="ARAC-FAMILY TRANSCRIPTIONAL REGULATOR"/>
    <property type="match status" value="1"/>
</dbReference>
<dbReference type="PANTHER" id="PTHR43280:SF28">
    <property type="entry name" value="HTH-TYPE TRANSCRIPTIONAL ACTIVATOR RHAS"/>
    <property type="match status" value="1"/>
</dbReference>
<comment type="caution">
    <text evidence="5">The sequence shown here is derived from an EMBL/GenBank/DDBJ whole genome shotgun (WGS) entry which is preliminary data.</text>
</comment>
<keyword evidence="2" id="KW-0238">DNA-binding</keyword>
<evidence type="ECO:0000313" key="6">
    <source>
        <dbReference type="Proteomes" id="UP001498469"/>
    </source>
</evidence>
<evidence type="ECO:0000259" key="4">
    <source>
        <dbReference type="PROSITE" id="PS01124"/>
    </source>
</evidence>
<dbReference type="InterPro" id="IPR018062">
    <property type="entry name" value="HTH_AraC-typ_CS"/>
</dbReference>
<feature type="domain" description="HTH araC/xylS-type" evidence="4">
    <location>
        <begin position="235"/>
        <end position="329"/>
    </location>
</feature>
<dbReference type="RefSeq" id="WP_253201797.1">
    <property type="nucleotide sequence ID" value="NZ_JAZHFS010000013.1"/>
</dbReference>
<accession>A0ABU7UQ14</accession>
<evidence type="ECO:0000313" key="5">
    <source>
        <dbReference type="EMBL" id="MEF2113503.1"/>
    </source>
</evidence>
<evidence type="ECO:0000256" key="1">
    <source>
        <dbReference type="ARBA" id="ARBA00023015"/>
    </source>
</evidence>
<reference evidence="5 6" key="1">
    <citation type="submission" date="2023-11" db="EMBL/GenBank/DDBJ databases">
        <title>Draft genome sequence of a psychrophilic Clostridium strain from permafrost water brine.</title>
        <authorList>
            <person name="Shcherbakova V.A."/>
            <person name="Trubitsyn V.E."/>
            <person name="Zakharyuk A.G."/>
        </authorList>
    </citation>
    <scope>NUCLEOTIDE SEQUENCE [LARGE SCALE GENOMIC DNA]</scope>
    <source>
        <strain evidence="5 6">14F</strain>
    </source>
</reference>
<keyword evidence="3" id="KW-0804">Transcription</keyword>
<keyword evidence="6" id="KW-1185">Reference proteome</keyword>
<sequence length="329" mass="38258">MLEIIAQKSEERTVVMSWNCDTEIDHALEKLGQDFPHLNWDFSPDPSSGNNELISHWLGEKSEEVMVCAFKGKKIEERFHRQDFFFIHFAYHGDYDALSANYNNRITVKEGDFYIGQPYSGYAVKRDSDHECIILGVLIRKETFFREYLSALSADSSMLNFFLEPQKNKYSEEFVHLEIPASSPIWQLLNVMILEYAHRTEGSQKILKPMVMSLAMYLSYEYKRQHLPTGTTLIDWIMEYIESHSDSVTLNDIASHFGYHPVYISRLLPEKTGKTFSALLAESRMRRAKLLLDHTDLSIEKIADMLGYSNSSNFYKAFKQYYGTSPRQL</sequence>
<dbReference type="EMBL" id="JAZHFS010000013">
    <property type="protein sequence ID" value="MEF2113503.1"/>
    <property type="molecule type" value="Genomic_DNA"/>
</dbReference>
<dbReference type="InterPro" id="IPR009057">
    <property type="entry name" value="Homeodomain-like_sf"/>
</dbReference>
<organism evidence="5 6">
    <name type="scientific">Clostridium frigoriphilum</name>
    <dbReference type="NCBI Taxonomy" id="443253"/>
    <lineage>
        <taxon>Bacteria</taxon>
        <taxon>Bacillati</taxon>
        <taxon>Bacillota</taxon>
        <taxon>Clostridia</taxon>
        <taxon>Eubacteriales</taxon>
        <taxon>Clostridiaceae</taxon>
        <taxon>Clostridium</taxon>
    </lineage>
</organism>
<protein>
    <submittedName>
        <fullName evidence="5">Helix-turn-helix transcriptional regulator</fullName>
    </submittedName>
</protein>
<evidence type="ECO:0000256" key="2">
    <source>
        <dbReference type="ARBA" id="ARBA00023125"/>
    </source>
</evidence>
<dbReference type="PRINTS" id="PR00032">
    <property type="entry name" value="HTHARAC"/>
</dbReference>
<keyword evidence="1" id="KW-0805">Transcription regulation</keyword>
<evidence type="ECO:0000256" key="3">
    <source>
        <dbReference type="ARBA" id="ARBA00023163"/>
    </source>
</evidence>
<dbReference type="SUPFAM" id="SSF46689">
    <property type="entry name" value="Homeodomain-like"/>
    <property type="match status" value="1"/>
</dbReference>
<proteinExistence type="predicted"/>
<dbReference type="Gene3D" id="1.10.10.60">
    <property type="entry name" value="Homeodomain-like"/>
    <property type="match status" value="2"/>
</dbReference>
<dbReference type="InterPro" id="IPR020449">
    <property type="entry name" value="Tscrpt_reg_AraC-type_HTH"/>
</dbReference>
<dbReference type="Proteomes" id="UP001498469">
    <property type="component" value="Unassembled WGS sequence"/>
</dbReference>
<dbReference type="PROSITE" id="PS01124">
    <property type="entry name" value="HTH_ARAC_FAMILY_2"/>
    <property type="match status" value="1"/>
</dbReference>
<dbReference type="PROSITE" id="PS00041">
    <property type="entry name" value="HTH_ARAC_FAMILY_1"/>
    <property type="match status" value="1"/>
</dbReference>
<gene>
    <name evidence="5" type="ORF">SJI18_14435</name>
</gene>
<dbReference type="InterPro" id="IPR018060">
    <property type="entry name" value="HTH_AraC"/>
</dbReference>
<dbReference type="SMART" id="SM00342">
    <property type="entry name" value="HTH_ARAC"/>
    <property type="match status" value="1"/>
</dbReference>